<evidence type="ECO:0000313" key="2">
    <source>
        <dbReference type="Proteomes" id="UP001165063"/>
    </source>
</evidence>
<dbReference type="Proteomes" id="UP001165063">
    <property type="component" value="Unassembled WGS sequence"/>
</dbReference>
<protein>
    <submittedName>
        <fullName evidence="1">Unnamed protein product</fullName>
    </submittedName>
</protein>
<reference evidence="1" key="1">
    <citation type="submission" date="2023-04" db="EMBL/GenBank/DDBJ databases">
        <title>Ambrosiozyma monospora NBRC 1965.</title>
        <authorList>
            <person name="Ichikawa N."/>
            <person name="Sato H."/>
            <person name="Tonouchi N."/>
        </authorList>
    </citation>
    <scope>NUCLEOTIDE SEQUENCE</scope>
    <source>
        <strain evidence="1">NBRC 1965</strain>
    </source>
</reference>
<gene>
    <name evidence="1" type="ORF">Amon01_000000700</name>
</gene>
<sequence>MGIQVTPSSFKIAFVYLGCIDEWEARSRTSITVGDLEFRIVQVHCKEKQDGADDRLSMISNLDLTSIS</sequence>
<organism evidence="1 2">
    <name type="scientific">Ambrosiozyma monospora</name>
    <name type="common">Yeast</name>
    <name type="synonym">Endomycopsis monosporus</name>
    <dbReference type="NCBI Taxonomy" id="43982"/>
    <lineage>
        <taxon>Eukaryota</taxon>
        <taxon>Fungi</taxon>
        <taxon>Dikarya</taxon>
        <taxon>Ascomycota</taxon>
        <taxon>Saccharomycotina</taxon>
        <taxon>Pichiomycetes</taxon>
        <taxon>Pichiales</taxon>
        <taxon>Pichiaceae</taxon>
        <taxon>Ambrosiozyma</taxon>
    </lineage>
</organism>
<evidence type="ECO:0000313" key="1">
    <source>
        <dbReference type="EMBL" id="GMG18828.1"/>
    </source>
</evidence>
<name>A0A9W7DD91_AMBMO</name>
<dbReference type="EMBL" id="BSXU01000001">
    <property type="protein sequence ID" value="GMG18828.1"/>
    <property type="molecule type" value="Genomic_DNA"/>
</dbReference>
<comment type="caution">
    <text evidence="1">The sequence shown here is derived from an EMBL/GenBank/DDBJ whole genome shotgun (WGS) entry which is preliminary data.</text>
</comment>
<proteinExistence type="predicted"/>
<accession>A0A9W7DD91</accession>
<keyword evidence="2" id="KW-1185">Reference proteome</keyword>
<dbReference type="AlphaFoldDB" id="A0A9W7DD91"/>